<comment type="catalytic activity">
    <reaction evidence="11 12">
        <text>GTP + AH2 + S-adenosyl-L-methionine = (8S)-3',8-cyclo-7,8-dihydroguanosine 5'-triphosphate + 5'-deoxyadenosine + L-methionine + A + H(+)</text>
        <dbReference type="Rhea" id="RHEA:49576"/>
        <dbReference type="ChEBI" id="CHEBI:13193"/>
        <dbReference type="ChEBI" id="CHEBI:15378"/>
        <dbReference type="ChEBI" id="CHEBI:17319"/>
        <dbReference type="ChEBI" id="CHEBI:17499"/>
        <dbReference type="ChEBI" id="CHEBI:37565"/>
        <dbReference type="ChEBI" id="CHEBI:57844"/>
        <dbReference type="ChEBI" id="CHEBI:59789"/>
        <dbReference type="ChEBI" id="CHEBI:131766"/>
        <dbReference type="EC" id="4.1.99.22"/>
    </reaction>
</comment>
<dbReference type="InterPro" id="IPR007197">
    <property type="entry name" value="rSAM"/>
</dbReference>
<dbReference type="InterPro" id="IPR000385">
    <property type="entry name" value="MoaA_NifB_PqqE_Fe-S-bd_CS"/>
</dbReference>
<keyword evidence="6 12" id="KW-0408">Iron</keyword>
<comment type="similarity">
    <text evidence="12">Belongs to the radical SAM superfamily. MoaA family.</text>
</comment>
<accession>A0AAU8GVB0</accession>
<dbReference type="RefSeq" id="WP_353683842.1">
    <property type="nucleotide sequence ID" value="NZ_CP144373.1"/>
</dbReference>
<keyword evidence="5 12" id="KW-0547">Nucleotide-binding</keyword>
<feature type="binding site" evidence="12">
    <location>
        <position position="256"/>
    </location>
    <ligand>
        <name>[4Fe-4S] cluster</name>
        <dbReference type="ChEBI" id="CHEBI:49883"/>
        <label>2</label>
        <note>4Fe-4S-substrate</note>
    </ligand>
</feature>
<feature type="binding site" evidence="12">
    <location>
        <begin position="258"/>
        <end position="260"/>
    </location>
    <ligand>
        <name>GTP</name>
        <dbReference type="ChEBI" id="CHEBI:37565"/>
    </ligand>
</feature>
<keyword evidence="2 12" id="KW-0004">4Fe-4S</keyword>
<evidence type="ECO:0000256" key="5">
    <source>
        <dbReference type="ARBA" id="ARBA00022741"/>
    </source>
</evidence>
<dbReference type="InterPro" id="IPR010505">
    <property type="entry name" value="MoaA_twitch"/>
</dbReference>
<dbReference type="GO" id="GO:0061798">
    <property type="term" value="F:GTP 3',8'-cyclase activity"/>
    <property type="evidence" value="ECO:0007669"/>
    <property type="project" value="UniProtKB-UniRule"/>
</dbReference>
<dbReference type="InterPro" id="IPR040064">
    <property type="entry name" value="MoaA-like"/>
</dbReference>
<dbReference type="KEGG" id="taut:V4D30_08135"/>
<dbReference type="PROSITE" id="PS51918">
    <property type="entry name" value="RADICAL_SAM"/>
    <property type="match status" value="1"/>
</dbReference>
<dbReference type="EMBL" id="CP144373">
    <property type="protein sequence ID" value="XCH46304.1"/>
    <property type="molecule type" value="Genomic_DNA"/>
</dbReference>
<dbReference type="Pfam" id="PF06463">
    <property type="entry name" value="Mob_synth_C"/>
    <property type="match status" value="1"/>
</dbReference>
<dbReference type="NCBIfam" id="TIGR02666">
    <property type="entry name" value="moaA"/>
    <property type="match status" value="1"/>
</dbReference>
<feature type="binding site" evidence="12">
    <location>
        <position position="68"/>
    </location>
    <ligand>
        <name>S-adenosyl-L-methionine</name>
        <dbReference type="ChEBI" id="CHEBI:59789"/>
    </ligand>
</feature>
<dbReference type="CDD" id="cd21117">
    <property type="entry name" value="Twitch_MoaA"/>
    <property type="match status" value="1"/>
</dbReference>
<dbReference type="GO" id="GO:0046872">
    <property type="term" value="F:metal ion binding"/>
    <property type="evidence" value="ECO:0007669"/>
    <property type="project" value="UniProtKB-KW"/>
</dbReference>
<dbReference type="GO" id="GO:0051539">
    <property type="term" value="F:4 iron, 4 sulfur cluster binding"/>
    <property type="evidence" value="ECO:0007669"/>
    <property type="project" value="UniProtKB-UniRule"/>
</dbReference>
<dbReference type="SMART" id="SM00729">
    <property type="entry name" value="Elp3"/>
    <property type="match status" value="1"/>
</dbReference>
<comment type="function">
    <text evidence="12">Catalyzes the cyclization of GTP to (8S)-3',8-cyclo-7,8-dihydroguanosine 5'-triphosphate.</text>
</comment>
<dbReference type="GO" id="GO:0006777">
    <property type="term" value="P:Mo-molybdopterin cofactor biosynthetic process"/>
    <property type="evidence" value="ECO:0007669"/>
    <property type="project" value="UniProtKB-UniRule"/>
</dbReference>
<dbReference type="SFLD" id="SFLDS00029">
    <property type="entry name" value="Radical_SAM"/>
    <property type="match status" value="1"/>
</dbReference>
<dbReference type="InterPro" id="IPR013785">
    <property type="entry name" value="Aldolase_TIM"/>
</dbReference>
<evidence type="ECO:0000256" key="7">
    <source>
        <dbReference type="ARBA" id="ARBA00023014"/>
    </source>
</evidence>
<dbReference type="InterPro" id="IPR058240">
    <property type="entry name" value="rSAM_sf"/>
</dbReference>
<feature type="binding site" evidence="12">
    <location>
        <position position="24"/>
    </location>
    <ligand>
        <name>[4Fe-4S] cluster</name>
        <dbReference type="ChEBI" id="CHEBI:49883"/>
        <label>1</label>
        <note>4Fe-4S-S-AdoMet</note>
    </ligand>
</feature>
<dbReference type="SUPFAM" id="SSF102114">
    <property type="entry name" value="Radical SAM enzymes"/>
    <property type="match status" value="1"/>
</dbReference>
<feature type="binding site" evidence="12">
    <location>
        <position position="190"/>
    </location>
    <ligand>
        <name>S-adenosyl-L-methionine</name>
        <dbReference type="ChEBI" id="CHEBI:59789"/>
    </ligand>
</feature>
<feature type="binding site" evidence="12">
    <location>
        <position position="13"/>
    </location>
    <ligand>
        <name>GTP</name>
        <dbReference type="ChEBI" id="CHEBI:37565"/>
    </ligand>
</feature>
<comment type="pathway">
    <text evidence="12">Cofactor biosynthesis; molybdopterin biosynthesis.</text>
</comment>
<dbReference type="SFLD" id="SFLDG01383">
    <property type="entry name" value="cyclic_pyranopterin_phosphate"/>
    <property type="match status" value="1"/>
</dbReference>
<feature type="binding site" evidence="12">
    <location>
        <position position="270"/>
    </location>
    <ligand>
        <name>[4Fe-4S] cluster</name>
        <dbReference type="ChEBI" id="CHEBI:49883"/>
        <label>2</label>
        <note>4Fe-4S-substrate</note>
    </ligand>
</feature>
<feature type="domain" description="Radical SAM core" evidence="13">
    <location>
        <begin position="4"/>
        <end position="229"/>
    </location>
</feature>
<organism evidence="14">
    <name type="scientific">Thermodesulfovibrio autotrophicus</name>
    <dbReference type="NCBI Taxonomy" id="3118333"/>
    <lineage>
        <taxon>Bacteria</taxon>
        <taxon>Pseudomonadati</taxon>
        <taxon>Nitrospirota</taxon>
        <taxon>Thermodesulfovibrionia</taxon>
        <taxon>Thermodesulfovibrionales</taxon>
        <taxon>Thermodesulfovibrionaceae</taxon>
        <taxon>Thermodesulfovibrio</taxon>
    </lineage>
</organism>
<keyword evidence="4 12" id="KW-0479">Metal-binding</keyword>
<protein>
    <recommendedName>
        <fullName evidence="1 12">GTP 3',8-cyclase</fullName>
        <ecNumber evidence="1 12">4.1.99.22</ecNumber>
    </recommendedName>
    <alternativeName>
        <fullName evidence="12">Molybdenum cofactor biosynthesis protein A</fullName>
    </alternativeName>
</protein>
<evidence type="ECO:0000256" key="6">
    <source>
        <dbReference type="ARBA" id="ARBA00023004"/>
    </source>
</evidence>
<dbReference type="HAMAP" id="MF_01225_B">
    <property type="entry name" value="MoaA_B"/>
    <property type="match status" value="1"/>
</dbReference>
<comment type="cofactor">
    <cofactor evidence="12">
        <name>[4Fe-4S] cluster</name>
        <dbReference type="ChEBI" id="CHEBI:49883"/>
    </cofactor>
    <text evidence="12">Binds 2 [4Fe-4S] clusters. Binds 1 [4Fe-4S] cluster coordinated with 3 cysteines and an exchangeable S-adenosyl-L-methionine and 1 [4Fe-4S] cluster coordinated with 3 cysteines and the GTP-derived substrate.</text>
</comment>
<dbReference type="AlphaFoldDB" id="A0AAU8GVB0"/>
<dbReference type="Gene3D" id="3.20.20.70">
    <property type="entry name" value="Aldolase class I"/>
    <property type="match status" value="1"/>
</dbReference>
<dbReference type="EC" id="4.1.99.22" evidence="1 12"/>
<feature type="binding site" evidence="12">
    <location>
        <position position="26"/>
    </location>
    <ligand>
        <name>S-adenosyl-L-methionine</name>
        <dbReference type="ChEBI" id="CHEBI:59789"/>
    </ligand>
</feature>
<keyword evidence="9 12" id="KW-0501">Molybdenum cofactor biosynthesis</keyword>
<dbReference type="PROSITE" id="PS01305">
    <property type="entry name" value="MOAA_NIFB_PQQE"/>
    <property type="match status" value="1"/>
</dbReference>
<gene>
    <name evidence="12 14" type="primary">moaA</name>
    <name evidence="14" type="ORF">V4D30_08135</name>
</gene>
<keyword evidence="10 12" id="KW-0456">Lyase</keyword>
<dbReference type="GO" id="GO:1904047">
    <property type="term" value="F:S-adenosyl-L-methionine binding"/>
    <property type="evidence" value="ECO:0007669"/>
    <property type="project" value="UniProtKB-UniRule"/>
</dbReference>
<dbReference type="SFLD" id="SFLDG01067">
    <property type="entry name" value="SPASM/twitch_domain_containing"/>
    <property type="match status" value="1"/>
</dbReference>
<dbReference type="Pfam" id="PF04055">
    <property type="entry name" value="Radical_SAM"/>
    <property type="match status" value="1"/>
</dbReference>
<feature type="binding site" evidence="12">
    <location>
        <position position="119"/>
    </location>
    <ligand>
        <name>S-adenosyl-L-methionine</name>
        <dbReference type="ChEBI" id="CHEBI:59789"/>
    </ligand>
</feature>
<feature type="binding site" evidence="12">
    <location>
        <position position="253"/>
    </location>
    <ligand>
        <name>[4Fe-4S] cluster</name>
        <dbReference type="ChEBI" id="CHEBI:49883"/>
        <label>2</label>
        <note>4Fe-4S-substrate</note>
    </ligand>
</feature>
<feature type="binding site" evidence="12">
    <location>
        <position position="64"/>
    </location>
    <ligand>
        <name>GTP</name>
        <dbReference type="ChEBI" id="CHEBI:37565"/>
    </ligand>
</feature>
<evidence type="ECO:0000256" key="1">
    <source>
        <dbReference type="ARBA" id="ARBA00012167"/>
    </source>
</evidence>
<reference evidence="14" key="1">
    <citation type="submission" date="2024-01" db="EMBL/GenBank/DDBJ databases">
        <title>The first autotrophic representatives of the genus Thermodesulfovibrio.</title>
        <authorList>
            <person name="Maltseva A.I."/>
            <person name="Elcheninov A.G."/>
            <person name="Kublanov I.V."/>
            <person name="Lebedinsky A.V."/>
            <person name="Frolov E.N."/>
        </authorList>
    </citation>
    <scope>NUCLEOTIDE SEQUENCE</scope>
    <source>
        <strain evidence="14">3907-1M</strain>
    </source>
</reference>
<keyword evidence="3 12" id="KW-0949">S-adenosyl-L-methionine</keyword>
<dbReference type="PANTHER" id="PTHR22960:SF0">
    <property type="entry name" value="MOLYBDENUM COFACTOR BIOSYNTHESIS PROTEIN 1"/>
    <property type="match status" value="1"/>
</dbReference>
<evidence type="ECO:0000256" key="3">
    <source>
        <dbReference type="ARBA" id="ARBA00022691"/>
    </source>
</evidence>
<feature type="binding site" evidence="12">
    <location>
        <position position="95"/>
    </location>
    <ligand>
        <name>GTP</name>
        <dbReference type="ChEBI" id="CHEBI:37565"/>
    </ligand>
</feature>
<feature type="binding site" evidence="12">
    <location>
        <position position="20"/>
    </location>
    <ligand>
        <name>[4Fe-4S] cluster</name>
        <dbReference type="ChEBI" id="CHEBI:49883"/>
        <label>1</label>
        <note>4Fe-4S-S-AdoMet</note>
    </ligand>
</feature>
<evidence type="ECO:0000256" key="9">
    <source>
        <dbReference type="ARBA" id="ARBA00023150"/>
    </source>
</evidence>
<evidence type="ECO:0000256" key="8">
    <source>
        <dbReference type="ARBA" id="ARBA00023134"/>
    </source>
</evidence>
<dbReference type="NCBIfam" id="NF001199">
    <property type="entry name" value="PRK00164.2-1"/>
    <property type="match status" value="1"/>
</dbReference>
<comment type="subunit">
    <text evidence="12">Monomer and homodimer.</text>
</comment>
<dbReference type="SFLD" id="SFLDG01386">
    <property type="entry name" value="main_SPASM_domain-containing"/>
    <property type="match status" value="1"/>
</dbReference>
<evidence type="ECO:0000313" key="14">
    <source>
        <dbReference type="EMBL" id="XCH46304.1"/>
    </source>
</evidence>
<evidence type="ECO:0000256" key="4">
    <source>
        <dbReference type="ARBA" id="ARBA00022723"/>
    </source>
</evidence>
<dbReference type="InterPro" id="IPR050105">
    <property type="entry name" value="MoCo_biosynth_MoaA/MoaC"/>
</dbReference>
<dbReference type="InterPro" id="IPR013483">
    <property type="entry name" value="MoaA"/>
</dbReference>
<feature type="binding site" evidence="12">
    <location>
        <position position="156"/>
    </location>
    <ligand>
        <name>GTP</name>
        <dbReference type="ChEBI" id="CHEBI:37565"/>
    </ligand>
</feature>
<feature type="binding site" evidence="12">
    <location>
        <position position="27"/>
    </location>
    <ligand>
        <name>[4Fe-4S] cluster</name>
        <dbReference type="ChEBI" id="CHEBI:49883"/>
        <label>1</label>
        <note>4Fe-4S-S-AdoMet</note>
    </ligand>
</feature>
<keyword evidence="8 12" id="KW-0342">GTP-binding</keyword>
<dbReference type="GO" id="GO:0061799">
    <property type="term" value="F:cyclic pyranopterin monophosphate synthase activity"/>
    <property type="evidence" value="ECO:0007669"/>
    <property type="project" value="TreeGrafter"/>
</dbReference>
<evidence type="ECO:0000256" key="11">
    <source>
        <dbReference type="ARBA" id="ARBA00048697"/>
    </source>
</evidence>
<keyword evidence="7 12" id="KW-0411">Iron-sulfur</keyword>
<evidence type="ECO:0000256" key="2">
    <source>
        <dbReference type="ARBA" id="ARBA00022485"/>
    </source>
</evidence>
<proteinExistence type="inferred from homology"/>
<dbReference type="CDD" id="cd01335">
    <property type="entry name" value="Radical_SAM"/>
    <property type="match status" value="1"/>
</dbReference>
<name>A0AAU8GVB0_9BACT</name>
<dbReference type="GO" id="GO:0005525">
    <property type="term" value="F:GTP binding"/>
    <property type="evidence" value="ECO:0007669"/>
    <property type="project" value="UniProtKB-UniRule"/>
</dbReference>
<evidence type="ECO:0000256" key="12">
    <source>
        <dbReference type="HAMAP-Rule" id="MF_01225"/>
    </source>
</evidence>
<dbReference type="PANTHER" id="PTHR22960">
    <property type="entry name" value="MOLYBDOPTERIN COFACTOR SYNTHESIS PROTEIN A"/>
    <property type="match status" value="1"/>
</dbReference>
<sequence>MNDNFNRNIDYLRISVIDRCNLRCIYCMPEEGIKNLLPHEEILSYEEILKIIRIATTTGISKIRVTGGEPLLRKNIVSFIERASRIEGIKDIGMTTNGILLKKYARSLFEAGLKRVNVSLDSLNEDKFRAITRLGSLKEVLEGIEEAQMVGLNPVKINMVVMKGVNDDEIERFARWSIEVPYQIRFIEFMPVGQNNWKKELFISREEIKQKIENTVGSLIPVQIKKSGPAEYFMLEGAKGLLGFISPLSTHICTRCNRLRLTAEGKLRPCLFSDREIDLKRVLRSGASEDEIRQIIIKAIQLKPQGISSQTKPLRAMSTIGG</sequence>
<evidence type="ECO:0000259" key="13">
    <source>
        <dbReference type="PROSITE" id="PS51918"/>
    </source>
</evidence>
<evidence type="ECO:0000256" key="10">
    <source>
        <dbReference type="ARBA" id="ARBA00023239"/>
    </source>
</evidence>
<dbReference type="InterPro" id="IPR006638">
    <property type="entry name" value="Elp3/MiaA/NifB-like_rSAM"/>
</dbReference>